<accession>A0A8C6TJR8</accession>
<feature type="compositionally biased region" description="Low complexity" evidence="5">
    <location>
        <begin position="272"/>
        <end position="303"/>
    </location>
</feature>
<evidence type="ECO:0000259" key="7">
    <source>
        <dbReference type="PROSITE" id="PS50261"/>
    </source>
</evidence>
<evidence type="ECO:0000256" key="4">
    <source>
        <dbReference type="ARBA" id="ARBA00023136"/>
    </source>
</evidence>
<dbReference type="Ensembl" id="ENSNMLT00000024411.1">
    <property type="protein sequence ID" value="ENSNMLP00000021775.1"/>
    <property type="gene ID" value="ENSNMLG00000014119.1"/>
</dbReference>
<dbReference type="GO" id="GO:0007166">
    <property type="term" value="P:cell surface receptor signaling pathway"/>
    <property type="evidence" value="ECO:0007669"/>
    <property type="project" value="InterPro"/>
</dbReference>
<dbReference type="InterPro" id="IPR000832">
    <property type="entry name" value="GPCR_2_secretin-like"/>
</dbReference>
<feature type="transmembrane region" description="Helical" evidence="6">
    <location>
        <begin position="136"/>
        <end position="162"/>
    </location>
</feature>
<evidence type="ECO:0000256" key="3">
    <source>
        <dbReference type="ARBA" id="ARBA00022989"/>
    </source>
</evidence>
<evidence type="ECO:0000256" key="6">
    <source>
        <dbReference type="SAM" id="Phobius"/>
    </source>
</evidence>
<keyword evidence="3 6" id="KW-1133">Transmembrane helix</keyword>
<dbReference type="GO" id="GO:0004930">
    <property type="term" value="F:G protein-coupled receptor activity"/>
    <property type="evidence" value="ECO:0007669"/>
    <property type="project" value="InterPro"/>
</dbReference>
<dbReference type="PANTHER" id="PTHR12011">
    <property type="entry name" value="ADHESION G-PROTEIN COUPLED RECEPTOR"/>
    <property type="match status" value="1"/>
</dbReference>
<dbReference type="SUPFAM" id="SSF81321">
    <property type="entry name" value="Family A G protein-coupled receptor-like"/>
    <property type="match status" value="1"/>
</dbReference>
<dbReference type="Gene3D" id="1.20.1070.10">
    <property type="entry name" value="Rhodopsin 7-helix transmembrane proteins"/>
    <property type="match status" value="1"/>
</dbReference>
<dbReference type="Proteomes" id="UP000694523">
    <property type="component" value="Unplaced"/>
</dbReference>
<proteinExistence type="predicted"/>
<keyword evidence="2 6" id="KW-0812">Transmembrane</keyword>
<evidence type="ECO:0000256" key="5">
    <source>
        <dbReference type="SAM" id="MobiDB-lite"/>
    </source>
</evidence>
<comment type="subcellular location">
    <subcellularLocation>
        <location evidence="1">Membrane</location>
        <topology evidence="1">Multi-pass membrane protein</topology>
    </subcellularLocation>
</comment>
<dbReference type="PRINTS" id="PR00249">
    <property type="entry name" value="GPCRSECRETIN"/>
</dbReference>
<evidence type="ECO:0000313" key="8">
    <source>
        <dbReference type="Ensembl" id="ENSNMLP00000021775.1"/>
    </source>
</evidence>
<dbReference type="AlphaFoldDB" id="A0A8C6TJR8"/>
<evidence type="ECO:0000256" key="1">
    <source>
        <dbReference type="ARBA" id="ARBA00004141"/>
    </source>
</evidence>
<evidence type="ECO:0000256" key="2">
    <source>
        <dbReference type="ARBA" id="ARBA00022692"/>
    </source>
</evidence>
<feature type="domain" description="G-protein coupled receptors family 2 profile 2" evidence="7">
    <location>
        <begin position="1"/>
        <end position="234"/>
    </location>
</feature>
<feature type="region of interest" description="Disordered" evidence="5">
    <location>
        <begin position="269"/>
        <end position="303"/>
    </location>
</feature>
<sequence length="354" mass="39646">MKLRRDYPSQILINLSLALLGLNLIVLVNSWLSSWGVYGLCIFVATMLHYFLLASFTWMGLEAVNMYFALVKVFNVYVPSYILKFCALGWGIPLVVCVVMLIVDKEAYGSHLYTETKLSMQLLDESNNFCWIQDNVAFYVTVIGYAAVVFLFNTAVFIVVLIQIRRMRYNSPAGIHSGLMKDLKGVASLTLLVGLTWTIGFSTWGPARVAMLFLFSTLNSFQGLFIFIFHCLMKENVRKQWRIHLCFGRFRLEENSEWSASGSFGIKPKPPVAKAQAPSVRSVKSSSTESTSASSESSQRESIISNKRPDLGLFVTGLVIPRAQCTISGPTRRSHGSLNPTPGWTNHLLTQEHS</sequence>
<name>A0A8C6TJR8_9GOBI</name>
<feature type="transmembrane region" description="Helical" evidence="6">
    <location>
        <begin position="210"/>
        <end position="232"/>
    </location>
</feature>
<dbReference type="GO" id="GO:0007189">
    <property type="term" value="P:adenylate cyclase-activating G protein-coupled receptor signaling pathway"/>
    <property type="evidence" value="ECO:0007669"/>
    <property type="project" value="TreeGrafter"/>
</dbReference>
<reference evidence="8" key="1">
    <citation type="submission" date="2025-08" db="UniProtKB">
        <authorList>
            <consortium name="Ensembl"/>
        </authorList>
    </citation>
    <scope>IDENTIFICATION</scope>
</reference>
<feature type="transmembrane region" description="Helical" evidence="6">
    <location>
        <begin position="12"/>
        <end position="31"/>
    </location>
</feature>
<keyword evidence="9" id="KW-1185">Reference proteome</keyword>
<dbReference type="PANTHER" id="PTHR12011:SF277">
    <property type="entry name" value="ADHESION G-PROTEIN COUPLED RECEPTOR G4"/>
    <property type="match status" value="1"/>
</dbReference>
<feature type="transmembrane region" description="Helical" evidence="6">
    <location>
        <begin position="81"/>
        <end position="103"/>
    </location>
</feature>
<evidence type="ECO:0000313" key="9">
    <source>
        <dbReference type="Proteomes" id="UP000694523"/>
    </source>
</evidence>
<feature type="transmembrane region" description="Helical" evidence="6">
    <location>
        <begin position="183"/>
        <end position="204"/>
    </location>
</feature>
<organism evidence="8 9">
    <name type="scientific">Neogobius melanostomus</name>
    <name type="common">round goby</name>
    <dbReference type="NCBI Taxonomy" id="47308"/>
    <lineage>
        <taxon>Eukaryota</taxon>
        <taxon>Metazoa</taxon>
        <taxon>Chordata</taxon>
        <taxon>Craniata</taxon>
        <taxon>Vertebrata</taxon>
        <taxon>Euteleostomi</taxon>
        <taxon>Actinopterygii</taxon>
        <taxon>Neopterygii</taxon>
        <taxon>Teleostei</taxon>
        <taxon>Neoteleostei</taxon>
        <taxon>Acanthomorphata</taxon>
        <taxon>Gobiaria</taxon>
        <taxon>Gobiiformes</taxon>
        <taxon>Gobioidei</taxon>
        <taxon>Gobiidae</taxon>
        <taxon>Benthophilinae</taxon>
        <taxon>Neogobiini</taxon>
        <taxon>Neogobius</taxon>
    </lineage>
</organism>
<keyword evidence="4 6" id="KW-0472">Membrane</keyword>
<dbReference type="GO" id="GO:0005886">
    <property type="term" value="C:plasma membrane"/>
    <property type="evidence" value="ECO:0007669"/>
    <property type="project" value="TreeGrafter"/>
</dbReference>
<feature type="region of interest" description="Disordered" evidence="5">
    <location>
        <begin position="329"/>
        <end position="354"/>
    </location>
</feature>
<dbReference type="InterPro" id="IPR017981">
    <property type="entry name" value="GPCR_2-like_7TM"/>
</dbReference>
<feature type="transmembrane region" description="Helical" evidence="6">
    <location>
        <begin position="37"/>
        <end position="61"/>
    </location>
</feature>
<reference evidence="8" key="2">
    <citation type="submission" date="2025-09" db="UniProtKB">
        <authorList>
            <consortium name="Ensembl"/>
        </authorList>
    </citation>
    <scope>IDENTIFICATION</scope>
</reference>
<dbReference type="Pfam" id="PF00002">
    <property type="entry name" value="7tm_2"/>
    <property type="match status" value="1"/>
</dbReference>
<protein>
    <submittedName>
        <fullName evidence="8">Adhesion G protein-coupled receptor G4b</fullName>
    </submittedName>
</protein>
<dbReference type="PROSITE" id="PS00650">
    <property type="entry name" value="G_PROTEIN_RECEP_F2_2"/>
    <property type="match status" value="1"/>
</dbReference>
<dbReference type="PROSITE" id="PS50261">
    <property type="entry name" value="G_PROTEIN_RECEP_F2_4"/>
    <property type="match status" value="1"/>
</dbReference>
<dbReference type="InterPro" id="IPR017983">
    <property type="entry name" value="GPCR_2_secretin-like_CS"/>
</dbReference>